<feature type="domain" description="Fibronectin type III-like" evidence="4">
    <location>
        <begin position="673"/>
        <end position="742"/>
    </location>
</feature>
<dbReference type="InterPro" id="IPR017853">
    <property type="entry name" value="GH"/>
</dbReference>
<dbReference type="EMBL" id="CP115174">
    <property type="protein sequence ID" value="WBO21951.1"/>
    <property type="molecule type" value="Genomic_DNA"/>
</dbReference>
<sequence length="767" mass="80150">MTVKTSLIQASLKPGIGLALLLSSTMLAAQAPARSGTALAERVDALIGKMTLDEKIAMVNGTFGSALLKTKPDEKRNGAGHVPGVARLGIPDLFESDASLGVANGGEMRKGDVATALPSSLATAASFEPQIAYVGGAMIGAEARAKGFNVLLSGGANLTRDPWNGRNFEYLGEDVWLTGVMAGASIQGVQSNDIVSTMKHFALNAQESGRNVLDARMAEAPMRESDLLAFEIANERGQPGSVMCGYNHVNGDYDCENAFLLNDVLKRDWGFKGWVMSDWGAVHSTVKAVNAGLDQESGQELDTQPFFAAPLKAAVMAGSVPQARLDDMVRRILRTMIAHGLVDHPTPTTPQAIDYDAHAEIAQRAAEAGIVLLRNDGLLPLAATARHILVIGSHADKGVLSGGGSSQVRSVGGLASEEPMPGGGPLSSFIKVSYHASSPLDAIRKRAPGAEVRYLDGEDAEAAAAAARSADIVLVFAHQWRTEAVDVDTLALPDGQDALIDAVASANPKTVVILETGGAVLMPWRDKVGAVLEAWYPGQRGGPAIARVLFGEVNPGGRLPLTFPASEAQAPRPQIPGLASVKAAAARNAGKPAMLDLSTVDLTGGVAEFTVDYPEGADVGYRWYAGQGTKPLYPFGFGLSYSQFAYSRLTLAGGRTPTISFRVTNTGKRAGADVPQVYANVALGKGAALPRLVGFERVVLKPGETRTVSVTIDPRLIARYDGTARAWKVAAGSLPIMVGTDVQTPVLSGTVAVPALSLPAEASNISK</sequence>
<keyword evidence="2" id="KW-0378">Hydrolase</keyword>
<organism evidence="5 6">
    <name type="scientific">Sphingomonas abietis</name>
    <dbReference type="NCBI Taxonomy" id="3012344"/>
    <lineage>
        <taxon>Bacteria</taxon>
        <taxon>Pseudomonadati</taxon>
        <taxon>Pseudomonadota</taxon>
        <taxon>Alphaproteobacteria</taxon>
        <taxon>Sphingomonadales</taxon>
        <taxon>Sphingomonadaceae</taxon>
        <taxon>Sphingomonas</taxon>
    </lineage>
</organism>
<keyword evidence="3" id="KW-0732">Signal</keyword>
<dbReference type="InterPro" id="IPR013783">
    <property type="entry name" value="Ig-like_fold"/>
</dbReference>
<feature type="signal peptide" evidence="3">
    <location>
        <begin position="1"/>
        <end position="28"/>
    </location>
</feature>
<dbReference type="InterPro" id="IPR002772">
    <property type="entry name" value="Glyco_hydro_3_C"/>
</dbReference>
<dbReference type="PANTHER" id="PTHR42715:SF10">
    <property type="entry name" value="BETA-GLUCOSIDASE"/>
    <property type="match status" value="1"/>
</dbReference>
<dbReference type="Pfam" id="PF01915">
    <property type="entry name" value="Glyco_hydro_3_C"/>
    <property type="match status" value="1"/>
</dbReference>
<dbReference type="InterPro" id="IPR050288">
    <property type="entry name" value="Cellulose_deg_GH3"/>
</dbReference>
<dbReference type="Proteomes" id="UP001210865">
    <property type="component" value="Chromosome"/>
</dbReference>
<dbReference type="Pfam" id="PF00933">
    <property type="entry name" value="Glyco_hydro_3"/>
    <property type="match status" value="1"/>
</dbReference>
<feature type="chain" id="PRO_5047548886" evidence="3">
    <location>
        <begin position="29"/>
        <end position="767"/>
    </location>
</feature>
<dbReference type="Gene3D" id="3.40.50.1700">
    <property type="entry name" value="Glycoside hydrolase family 3 C-terminal domain"/>
    <property type="match status" value="1"/>
</dbReference>
<comment type="similarity">
    <text evidence="1">Belongs to the glycosyl hydrolase 3 family.</text>
</comment>
<evidence type="ECO:0000256" key="2">
    <source>
        <dbReference type="ARBA" id="ARBA00022801"/>
    </source>
</evidence>
<protein>
    <submittedName>
        <fullName evidence="5">Beta-glucosidase</fullName>
    </submittedName>
</protein>
<gene>
    <name evidence="5" type="ORF">PBT88_17575</name>
</gene>
<accession>A0ABY7NR34</accession>
<dbReference type="InterPro" id="IPR036962">
    <property type="entry name" value="Glyco_hydro_3_N_sf"/>
</dbReference>
<keyword evidence="6" id="KW-1185">Reference proteome</keyword>
<proteinExistence type="inferred from homology"/>
<dbReference type="Pfam" id="PF14310">
    <property type="entry name" value="Fn3-like"/>
    <property type="match status" value="1"/>
</dbReference>
<evidence type="ECO:0000256" key="1">
    <source>
        <dbReference type="ARBA" id="ARBA00005336"/>
    </source>
</evidence>
<evidence type="ECO:0000256" key="3">
    <source>
        <dbReference type="SAM" id="SignalP"/>
    </source>
</evidence>
<name>A0ABY7NR34_9SPHN</name>
<dbReference type="SUPFAM" id="SSF51445">
    <property type="entry name" value="(Trans)glycosidases"/>
    <property type="match status" value="1"/>
</dbReference>
<dbReference type="Gene3D" id="2.60.40.10">
    <property type="entry name" value="Immunoglobulins"/>
    <property type="match status" value="1"/>
</dbReference>
<dbReference type="Gene3D" id="3.20.20.300">
    <property type="entry name" value="Glycoside hydrolase, family 3, N-terminal domain"/>
    <property type="match status" value="1"/>
</dbReference>
<dbReference type="SUPFAM" id="SSF52279">
    <property type="entry name" value="Beta-D-glucan exohydrolase, C-terminal domain"/>
    <property type="match status" value="1"/>
</dbReference>
<dbReference type="SMART" id="SM01217">
    <property type="entry name" value="Fn3_like"/>
    <property type="match status" value="1"/>
</dbReference>
<evidence type="ECO:0000313" key="5">
    <source>
        <dbReference type="EMBL" id="WBO21951.1"/>
    </source>
</evidence>
<dbReference type="InterPro" id="IPR001764">
    <property type="entry name" value="Glyco_hydro_3_N"/>
</dbReference>
<reference evidence="5 6" key="1">
    <citation type="submission" date="2022-12" db="EMBL/GenBank/DDBJ databases">
        <title>Sphingomonas abieness sp. nov., an endophytic bacterium isolated from Abies koreana.</title>
        <authorList>
            <person name="Jiang L."/>
            <person name="Lee J."/>
        </authorList>
    </citation>
    <scope>NUCLEOTIDE SEQUENCE [LARGE SCALE GENOMIC DNA]</scope>
    <source>
        <strain evidence="6">PAMB 00755</strain>
    </source>
</reference>
<dbReference type="RefSeq" id="WP_270076599.1">
    <property type="nucleotide sequence ID" value="NZ_CP115174.1"/>
</dbReference>
<dbReference type="InterPro" id="IPR036881">
    <property type="entry name" value="Glyco_hydro_3_C_sf"/>
</dbReference>
<evidence type="ECO:0000259" key="4">
    <source>
        <dbReference type="SMART" id="SM01217"/>
    </source>
</evidence>
<dbReference type="InterPro" id="IPR026891">
    <property type="entry name" value="Fn3-like"/>
</dbReference>
<dbReference type="PANTHER" id="PTHR42715">
    <property type="entry name" value="BETA-GLUCOSIDASE"/>
    <property type="match status" value="1"/>
</dbReference>
<dbReference type="PRINTS" id="PR00133">
    <property type="entry name" value="GLHYDRLASE3"/>
</dbReference>
<evidence type="ECO:0000313" key="6">
    <source>
        <dbReference type="Proteomes" id="UP001210865"/>
    </source>
</evidence>